<dbReference type="GO" id="GO:1904659">
    <property type="term" value="P:D-glucose transmembrane transport"/>
    <property type="evidence" value="ECO:0007669"/>
    <property type="project" value="TreeGrafter"/>
</dbReference>
<dbReference type="PANTHER" id="PTHR48023">
    <property type="entry name" value="D-XYLOSE-PROTON SYMPORTER-LIKE 2"/>
    <property type="match status" value="1"/>
</dbReference>
<gene>
    <name evidence="3" type="ORF">GIB67_037500</name>
</gene>
<sequence>YDEFLSVLCVWWWCGGRQAWNWIILQLGYLVGSIKINAVGGWRDMYRLSASIAVLMGLSMFSLPPSPRWLLLRAIQGKASVQEYKEKTIQGLSKLRGRPSGDKVSQKQIEDTPISLKSAYAADDSEGSFWECFKALV</sequence>
<dbReference type="PANTHER" id="PTHR48023:SF6">
    <property type="entry name" value="D-XYLOSE-PROTON SYMPORTER-LIKE 3, CHLOROPLASTIC"/>
    <property type="match status" value="1"/>
</dbReference>
<dbReference type="OrthoDB" id="6612291at2759"/>
<dbReference type="InterPro" id="IPR036259">
    <property type="entry name" value="MFS_trans_sf"/>
</dbReference>
<feature type="transmembrane region" description="Helical" evidence="2">
    <location>
        <begin position="20"/>
        <end position="38"/>
    </location>
</feature>
<dbReference type="AlphaFoldDB" id="A0A7J7KX97"/>
<dbReference type="Gene3D" id="1.20.1250.20">
    <property type="entry name" value="MFS general substrate transporter like domains"/>
    <property type="match status" value="1"/>
</dbReference>
<reference evidence="3 4" key="1">
    <citation type="journal article" date="2020" name="IScience">
        <title>Genome Sequencing of the Endangered Kingdonia uniflora (Circaeasteraceae, Ranunculales) Reveals Potential Mechanisms of Evolutionary Specialization.</title>
        <authorList>
            <person name="Sun Y."/>
            <person name="Deng T."/>
            <person name="Zhang A."/>
            <person name="Moore M.J."/>
            <person name="Landis J.B."/>
            <person name="Lin N."/>
            <person name="Zhang H."/>
            <person name="Zhang X."/>
            <person name="Huang J."/>
            <person name="Zhang X."/>
            <person name="Sun H."/>
            <person name="Wang H."/>
        </authorList>
    </citation>
    <scope>NUCLEOTIDE SEQUENCE [LARGE SCALE GENOMIC DNA]</scope>
    <source>
        <strain evidence="3">TB1705</strain>
        <tissue evidence="3">Leaf</tissue>
    </source>
</reference>
<evidence type="ECO:0000313" key="3">
    <source>
        <dbReference type="EMBL" id="KAF6134973.1"/>
    </source>
</evidence>
<name>A0A7J7KX97_9MAGN</name>
<keyword evidence="2" id="KW-0812">Transmembrane</keyword>
<protein>
    <submittedName>
        <fullName evidence="3">Uncharacterized protein</fullName>
    </submittedName>
</protein>
<evidence type="ECO:0000256" key="2">
    <source>
        <dbReference type="SAM" id="Phobius"/>
    </source>
</evidence>
<keyword evidence="2" id="KW-0472">Membrane</keyword>
<dbReference type="SUPFAM" id="SSF103473">
    <property type="entry name" value="MFS general substrate transporter"/>
    <property type="match status" value="1"/>
</dbReference>
<keyword evidence="1" id="KW-0813">Transport</keyword>
<dbReference type="Proteomes" id="UP000541444">
    <property type="component" value="Unassembled WGS sequence"/>
</dbReference>
<keyword evidence="2" id="KW-1133">Transmembrane helix</keyword>
<feature type="non-terminal residue" evidence="3">
    <location>
        <position position="1"/>
    </location>
</feature>
<dbReference type="InterPro" id="IPR050820">
    <property type="entry name" value="MFS_Sugar_Transporter"/>
</dbReference>
<proteinExistence type="predicted"/>
<organism evidence="3 4">
    <name type="scientific">Kingdonia uniflora</name>
    <dbReference type="NCBI Taxonomy" id="39325"/>
    <lineage>
        <taxon>Eukaryota</taxon>
        <taxon>Viridiplantae</taxon>
        <taxon>Streptophyta</taxon>
        <taxon>Embryophyta</taxon>
        <taxon>Tracheophyta</taxon>
        <taxon>Spermatophyta</taxon>
        <taxon>Magnoliopsida</taxon>
        <taxon>Ranunculales</taxon>
        <taxon>Circaeasteraceae</taxon>
        <taxon>Kingdonia</taxon>
    </lineage>
</organism>
<evidence type="ECO:0000313" key="4">
    <source>
        <dbReference type="Proteomes" id="UP000541444"/>
    </source>
</evidence>
<evidence type="ECO:0000256" key="1">
    <source>
        <dbReference type="ARBA" id="ARBA00022448"/>
    </source>
</evidence>
<keyword evidence="4" id="KW-1185">Reference proteome</keyword>
<accession>A0A7J7KX97</accession>
<dbReference type="EMBL" id="JACGCM010002822">
    <property type="protein sequence ID" value="KAF6134973.1"/>
    <property type="molecule type" value="Genomic_DNA"/>
</dbReference>
<comment type="caution">
    <text evidence="3">The sequence shown here is derived from an EMBL/GenBank/DDBJ whole genome shotgun (WGS) entry which is preliminary data.</text>
</comment>